<evidence type="ECO:0000256" key="6">
    <source>
        <dbReference type="SAM" id="MobiDB-lite"/>
    </source>
</evidence>
<evidence type="ECO:0000256" key="4">
    <source>
        <dbReference type="ARBA" id="ARBA00023242"/>
    </source>
</evidence>
<dbReference type="InterPro" id="IPR008967">
    <property type="entry name" value="p53-like_TF_DNA-bd_sf"/>
</dbReference>
<dbReference type="InterPro" id="IPR046360">
    <property type="entry name" value="T-box_DNA-bd"/>
</dbReference>
<keyword evidence="3" id="KW-0804">Transcription</keyword>
<dbReference type="Proteomes" id="UP000001646">
    <property type="component" value="Unplaced"/>
</dbReference>
<dbReference type="InterPro" id="IPR036960">
    <property type="entry name" value="T-box_sf"/>
</dbReference>
<evidence type="ECO:0000256" key="3">
    <source>
        <dbReference type="ARBA" id="ARBA00023163"/>
    </source>
</evidence>
<protein>
    <recommendedName>
        <fullName evidence="7">T-box domain-containing protein</fullName>
    </recommendedName>
</protein>
<dbReference type="GO" id="GO:0003700">
    <property type="term" value="F:DNA-binding transcription factor activity"/>
    <property type="evidence" value="ECO:0007669"/>
    <property type="project" value="InterPro"/>
</dbReference>
<evidence type="ECO:0000313" key="8">
    <source>
        <dbReference type="Ensembl" id="ENSACAP00000041280.1"/>
    </source>
</evidence>
<dbReference type="GO" id="GO:0005634">
    <property type="term" value="C:nucleus"/>
    <property type="evidence" value="ECO:0007669"/>
    <property type="project" value="UniProtKB-SubCell"/>
</dbReference>
<reference evidence="8" key="2">
    <citation type="submission" date="2025-08" db="UniProtKB">
        <authorList>
            <consortium name="Ensembl"/>
        </authorList>
    </citation>
    <scope>IDENTIFICATION</scope>
</reference>
<keyword evidence="1" id="KW-0805">Transcription regulation</keyword>
<dbReference type="GeneTree" id="ENSGT00940000164254"/>
<keyword evidence="4 5" id="KW-0539">Nucleus</keyword>
<evidence type="ECO:0000313" key="9">
    <source>
        <dbReference type="Proteomes" id="UP000001646"/>
    </source>
</evidence>
<evidence type="ECO:0000259" key="7">
    <source>
        <dbReference type="PROSITE" id="PS50252"/>
    </source>
</evidence>
<dbReference type="SMART" id="SM00425">
    <property type="entry name" value="TBOX"/>
    <property type="match status" value="1"/>
</dbReference>
<dbReference type="GO" id="GO:0000978">
    <property type="term" value="F:RNA polymerase II cis-regulatory region sequence-specific DNA binding"/>
    <property type="evidence" value="ECO:0007669"/>
    <property type="project" value="InterPro"/>
</dbReference>
<feature type="compositionally biased region" description="Basic and acidic residues" evidence="6">
    <location>
        <begin position="130"/>
        <end position="142"/>
    </location>
</feature>
<evidence type="ECO:0000256" key="1">
    <source>
        <dbReference type="ARBA" id="ARBA00023015"/>
    </source>
</evidence>
<name>A0A803U1E0_ANOCA</name>
<dbReference type="Gene3D" id="2.60.40.820">
    <property type="entry name" value="Transcription factor, T-box"/>
    <property type="match status" value="1"/>
</dbReference>
<reference evidence="8" key="3">
    <citation type="submission" date="2025-09" db="UniProtKB">
        <authorList>
            <consortium name="Ensembl"/>
        </authorList>
    </citation>
    <scope>IDENTIFICATION</scope>
</reference>
<keyword evidence="2 5" id="KW-0238">DNA-binding</keyword>
<proteinExistence type="predicted"/>
<feature type="region of interest" description="Disordered" evidence="6">
    <location>
        <begin position="120"/>
        <end position="147"/>
    </location>
</feature>
<accession>A0A803U1E0</accession>
<sequence>MGIPTWTLLNPQVILHSMHRYQPRFHVLRAEEGHDGGRWSAFRTFLFPETAFTSVTAYQNQEITKLKIYNNPFAKGFRDQGGNASREGRVQRKRKKEESPLKMAAHQRVEPMGLPMVGKMAEENEEEEEGGRGPDEWPDGHRFGPPPAKMAEGPLRFLPETEDLWPRPPPPADFPPKVMTPDPGPSPFRPAFPEQAFGAPWMVTPPPYCPMAFPAEFGGSQGGHAPGSPCPFFPYW</sequence>
<feature type="domain" description="T-box" evidence="7">
    <location>
        <begin position="10"/>
        <end position="79"/>
    </location>
</feature>
<dbReference type="Ensembl" id="ENSACAT00000048201.1">
    <property type="protein sequence ID" value="ENSACAP00000041280.1"/>
    <property type="gene ID" value="ENSACAG00000040724.1"/>
</dbReference>
<dbReference type="Pfam" id="PF00907">
    <property type="entry name" value="T-box"/>
    <property type="match status" value="1"/>
</dbReference>
<comment type="subcellular location">
    <subcellularLocation>
        <location evidence="5">Nucleus</location>
    </subcellularLocation>
</comment>
<dbReference type="PANTHER" id="PTHR11267">
    <property type="entry name" value="T-BOX PROTEIN-RELATED"/>
    <property type="match status" value="1"/>
</dbReference>
<dbReference type="PANTHER" id="PTHR11267:SF181">
    <property type="entry name" value="OPTOMOTOR-BLIND PROTEIN"/>
    <property type="match status" value="1"/>
</dbReference>
<dbReference type="InterPro" id="IPR001699">
    <property type="entry name" value="TF_T-box"/>
</dbReference>
<feature type="region of interest" description="Disordered" evidence="6">
    <location>
        <begin position="160"/>
        <end position="193"/>
    </location>
</feature>
<feature type="compositionally biased region" description="Basic and acidic residues" evidence="6">
    <location>
        <begin position="86"/>
        <end position="100"/>
    </location>
</feature>
<evidence type="ECO:0000256" key="2">
    <source>
        <dbReference type="ARBA" id="ARBA00023125"/>
    </source>
</evidence>
<reference evidence="8" key="1">
    <citation type="submission" date="2009-12" db="EMBL/GenBank/DDBJ databases">
        <title>The Genome Sequence of Anolis carolinensis (Green Anole Lizard).</title>
        <authorList>
            <consortium name="The Genome Sequencing Platform"/>
            <person name="Di Palma F."/>
            <person name="Alfoldi J."/>
            <person name="Heiman D."/>
            <person name="Young S."/>
            <person name="Grabherr M."/>
            <person name="Johnson J."/>
            <person name="Lander E.S."/>
            <person name="Lindblad-Toh K."/>
        </authorList>
    </citation>
    <scope>NUCLEOTIDE SEQUENCE [LARGE SCALE GENOMIC DNA]</scope>
    <source>
        <strain evidence="8">JBL SC #1</strain>
    </source>
</reference>
<dbReference type="GO" id="GO:0045893">
    <property type="term" value="P:positive regulation of DNA-templated transcription"/>
    <property type="evidence" value="ECO:0007669"/>
    <property type="project" value="InterPro"/>
</dbReference>
<dbReference type="InParanoid" id="A0A803U1E0"/>
<evidence type="ECO:0000256" key="5">
    <source>
        <dbReference type="PROSITE-ProRule" id="PRU00201"/>
    </source>
</evidence>
<dbReference type="PROSITE" id="PS50252">
    <property type="entry name" value="TBOX_3"/>
    <property type="match status" value="1"/>
</dbReference>
<organism evidence="8 9">
    <name type="scientific">Anolis carolinensis</name>
    <name type="common">Green anole</name>
    <name type="synonym">American chameleon</name>
    <dbReference type="NCBI Taxonomy" id="28377"/>
    <lineage>
        <taxon>Eukaryota</taxon>
        <taxon>Metazoa</taxon>
        <taxon>Chordata</taxon>
        <taxon>Craniata</taxon>
        <taxon>Vertebrata</taxon>
        <taxon>Euteleostomi</taxon>
        <taxon>Lepidosauria</taxon>
        <taxon>Squamata</taxon>
        <taxon>Bifurcata</taxon>
        <taxon>Unidentata</taxon>
        <taxon>Episquamata</taxon>
        <taxon>Toxicofera</taxon>
        <taxon>Iguania</taxon>
        <taxon>Dactyloidae</taxon>
        <taxon>Anolis</taxon>
    </lineage>
</organism>
<dbReference type="AlphaFoldDB" id="A0A803U1E0"/>
<comment type="caution">
    <text evidence="5">Lacks conserved residue(s) required for the propagation of feature annotation.</text>
</comment>
<dbReference type="SUPFAM" id="SSF49417">
    <property type="entry name" value="p53-like transcription factors"/>
    <property type="match status" value="1"/>
</dbReference>
<keyword evidence="9" id="KW-1185">Reference proteome</keyword>
<dbReference type="PRINTS" id="PR00937">
    <property type="entry name" value="TBOX"/>
</dbReference>
<feature type="region of interest" description="Disordered" evidence="6">
    <location>
        <begin position="75"/>
        <end position="104"/>
    </location>
</feature>